<evidence type="ECO:0000313" key="1">
    <source>
        <dbReference type="EMBL" id="GFY63582.1"/>
    </source>
</evidence>
<dbReference type="EMBL" id="BMAV01014852">
    <property type="protein sequence ID" value="GFY63582.1"/>
    <property type="molecule type" value="Genomic_DNA"/>
</dbReference>
<evidence type="ECO:0000313" key="2">
    <source>
        <dbReference type="Proteomes" id="UP000886998"/>
    </source>
</evidence>
<organism evidence="1 2">
    <name type="scientific">Trichonephila inaurata madagascariensis</name>
    <dbReference type="NCBI Taxonomy" id="2747483"/>
    <lineage>
        <taxon>Eukaryota</taxon>
        <taxon>Metazoa</taxon>
        <taxon>Ecdysozoa</taxon>
        <taxon>Arthropoda</taxon>
        <taxon>Chelicerata</taxon>
        <taxon>Arachnida</taxon>
        <taxon>Araneae</taxon>
        <taxon>Araneomorphae</taxon>
        <taxon>Entelegynae</taxon>
        <taxon>Araneoidea</taxon>
        <taxon>Nephilidae</taxon>
        <taxon>Trichonephila</taxon>
        <taxon>Trichonephila inaurata</taxon>
    </lineage>
</organism>
<gene>
    <name evidence="1" type="ORF">TNIN_150871</name>
</gene>
<proteinExistence type="predicted"/>
<dbReference type="Proteomes" id="UP000886998">
    <property type="component" value="Unassembled WGS sequence"/>
</dbReference>
<dbReference type="AlphaFoldDB" id="A0A8X6Y1F7"/>
<protein>
    <submittedName>
        <fullName evidence="1">Uncharacterized protein</fullName>
    </submittedName>
</protein>
<keyword evidence="2" id="KW-1185">Reference proteome</keyword>
<sequence>MGCDSTSVGLACDIRVSFPTVHGSSSLPELMRFCAAEAANAPRRRDPSRASCRIPGRGMHVPNYSWVVLRLTAFPTDNLEYLCYSHPQTWLVENDLLNGF</sequence>
<comment type="caution">
    <text evidence="1">The sequence shown here is derived from an EMBL/GenBank/DDBJ whole genome shotgun (WGS) entry which is preliminary data.</text>
</comment>
<accession>A0A8X6Y1F7</accession>
<reference evidence="1" key="1">
    <citation type="submission" date="2020-08" db="EMBL/GenBank/DDBJ databases">
        <title>Multicomponent nature underlies the extraordinary mechanical properties of spider dragline silk.</title>
        <authorList>
            <person name="Kono N."/>
            <person name="Nakamura H."/>
            <person name="Mori M."/>
            <person name="Yoshida Y."/>
            <person name="Ohtoshi R."/>
            <person name="Malay A.D."/>
            <person name="Moran D.A.P."/>
            <person name="Tomita M."/>
            <person name="Numata K."/>
            <person name="Arakawa K."/>
        </authorList>
    </citation>
    <scope>NUCLEOTIDE SEQUENCE</scope>
</reference>
<name>A0A8X6Y1F7_9ARAC</name>